<dbReference type="InterPro" id="IPR013728">
    <property type="entry name" value="BT_3987-like_N"/>
</dbReference>
<organism evidence="3 4">
    <name type="scientific">Olivibacter ginsenosidimutans</name>
    <dbReference type="NCBI Taxonomy" id="1176537"/>
    <lineage>
        <taxon>Bacteria</taxon>
        <taxon>Pseudomonadati</taxon>
        <taxon>Bacteroidota</taxon>
        <taxon>Sphingobacteriia</taxon>
        <taxon>Sphingobacteriales</taxon>
        <taxon>Sphingobacteriaceae</taxon>
        <taxon>Olivibacter</taxon>
    </lineage>
</organism>
<keyword evidence="1" id="KW-0732">Signal</keyword>
<feature type="domain" description="BT-3987-like N-terminal" evidence="2">
    <location>
        <begin position="41"/>
        <end position="157"/>
    </location>
</feature>
<keyword evidence="4" id="KW-1185">Reference proteome</keyword>
<dbReference type="Gene3D" id="2.60.40.1740">
    <property type="entry name" value="hypothetical protein (bacova_03559)"/>
    <property type="match status" value="1"/>
</dbReference>
<reference evidence="4" key="1">
    <citation type="journal article" date="2019" name="Int. J. Syst. Evol. Microbiol.">
        <title>The Global Catalogue of Microorganisms (GCM) 10K type strain sequencing project: providing services to taxonomists for standard genome sequencing and annotation.</title>
        <authorList>
            <consortium name="The Broad Institute Genomics Platform"/>
            <consortium name="The Broad Institute Genome Sequencing Center for Infectious Disease"/>
            <person name="Wu L."/>
            <person name="Ma J."/>
        </authorList>
    </citation>
    <scope>NUCLEOTIDE SEQUENCE [LARGE SCALE GENOMIC DNA]</scope>
    <source>
        <strain evidence="4">JCM 18200</strain>
    </source>
</reference>
<feature type="chain" id="PRO_5045282704" description="BT-3987-like N-terminal domain-containing protein" evidence="1">
    <location>
        <begin position="26"/>
        <end position="176"/>
    </location>
</feature>
<dbReference type="EMBL" id="BAABIQ010000029">
    <property type="protein sequence ID" value="GAA4791076.1"/>
    <property type="molecule type" value="Genomic_DNA"/>
</dbReference>
<evidence type="ECO:0000313" key="4">
    <source>
        <dbReference type="Proteomes" id="UP001501411"/>
    </source>
</evidence>
<proteinExistence type="predicted"/>
<dbReference type="Proteomes" id="UP001501411">
    <property type="component" value="Unassembled WGS sequence"/>
</dbReference>
<dbReference type="PROSITE" id="PS51257">
    <property type="entry name" value="PROKAR_LIPOPROTEIN"/>
    <property type="match status" value="1"/>
</dbReference>
<protein>
    <recommendedName>
        <fullName evidence="2">BT-3987-like N-terminal domain-containing protein</fullName>
    </recommendedName>
</protein>
<comment type="caution">
    <text evidence="3">The sequence shown here is derived from an EMBL/GenBank/DDBJ whole genome shotgun (WGS) entry which is preliminary data.</text>
</comment>
<accession>A0ABP9B6U7</accession>
<gene>
    <name evidence="3" type="ORF">GCM10023231_18740</name>
</gene>
<sequence>MMKQLLIYRIIAACLICVVALFACKDEVNLPDQPLADYAQIYMPQAVNGPVNKTLTRIDEPQLLIYGADFGGQDYPTTDISVTFSVSQASVDSFNVANNTNYVLLPASKYKLSAETAVIPSGKLATDPLTIAIFTGEPNAMDPATTYLLPISITESSFQVNEKLRTTYFILRVQSD</sequence>
<dbReference type="RefSeq" id="WP_345231502.1">
    <property type="nucleotide sequence ID" value="NZ_BAABIQ010000029.1"/>
</dbReference>
<feature type="signal peptide" evidence="1">
    <location>
        <begin position="1"/>
        <end position="25"/>
    </location>
</feature>
<dbReference type="Pfam" id="PF08522">
    <property type="entry name" value="BT_3987-like_N"/>
    <property type="match status" value="1"/>
</dbReference>
<name>A0ABP9B6U7_9SPHI</name>
<evidence type="ECO:0000313" key="3">
    <source>
        <dbReference type="EMBL" id="GAA4791076.1"/>
    </source>
</evidence>
<evidence type="ECO:0000259" key="2">
    <source>
        <dbReference type="Pfam" id="PF08522"/>
    </source>
</evidence>
<evidence type="ECO:0000256" key="1">
    <source>
        <dbReference type="SAM" id="SignalP"/>
    </source>
</evidence>